<keyword evidence="5" id="KW-0547">Nucleotide-binding</keyword>
<dbReference type="Gene3D" id="1.20.1560.10">
    <property type="entry name" value="ABC transporter type 1, transmembrane domain"/>
    <property type="match status" value="1"/>
</dbReference>
<dbReference type="AlphaFoldDB" id="A0A940NGH0"/>
<dbReference type="FunFam" id="3.40.50.300:FF:000287">
    <property type="entry name" value="Multidrug ABC transporter ATP-binding protein"/>
    <property type="match status" value="1"/>
</dbReference>
<dbReference type="Pfam" id="PF00005">
    <property type="entry name" value="ABC_tran"/>
    <property type="match status" value="1"/>
</dbReference>
<feature type="transmembrane region" description="Helical" evidence="10">
    <location>
        <begin position="179"/>
        <end position="208"/>
    </location>
</feature>
<dbReference type="CDD" id="cd03254">
    <property type="entry name" value="ABCC_Glucan_exporter_like"/>
    <property type="match status" value="1"/>
</dbReference>
<dbReference type="Gene3D" id="3.40.50.300">
    <property type="entry name" value="P-loop containing nucleotide triphosphate hydrolases"/>
    <property type="match status" value="1"/>
</dbReference>
<keyword evidence="4 10" id="KW-0812">Transmembrane</keyword>
<evidence type="ECO:0000256" key="2">
    <source>
        <dbReference type="ARBA" id="ARBA00022448"/>
    </source>
</evidence>
<evidence type="ECO:0000256" key="1">
    <source>
        <dbReference type="ARBA" id="ARBA00004651"/>
    </source>
</evidence>
<name>A0A940NGH0_9BACI</name>
<evidence type="ECO:0000256" key="3">
    <source>
        <dbReference type="ARBA" id="ARBA00022475"/>
    </source>
</evidence>
<dbReference type="InterPro" id="IPR027417">
    <property type="entry name" value="P-loop_NTPase"/>
</dbReference>
<feature type="transmembrane region" description="Helical" evidence="10">
    <location>
        <begin position="90"/>
        <end position="113"/>
    </location>
</feature>
<feature type="region of interest" description="Disordered" evidence="9">
    <location>
        <begin position="1"/>
        <end position="31"/>
    </location>
</feature>
<dbReference type="InterPro" id="IPR017871">
    <property type="entry name" value="ABC_transporter-like_CS"/>
</dbReference>
<comment type="subcellular location">
    <subcellularLocation>
        <location evidence="1">Cell membrane</location>
        <topology evidence="1">Multi-pass membrane protein</topology>
    </subcellularLocation>
</comment>
<proteinExistence type="predicted"/>
<dbReference type="EMBL" id="JAGIYQ010000004">
    <property type="protein sequence ID" value="MBP0724974.1"/>
    <property type="molecule type" value="Genomic_DNA"/>
</dbReference>
<evidence type="ECO:0000259" key="11">
    <source>
        <dbReference type="PROSITE" id="PS50893"/>
    </source>
</evidence>
<evidence type="ECO:0000313" key="13">
    <source>
        <dbReference type="EMBL" id="MBP0724974.1"/>
    </source>
</evidence>
<evidence type="ECO:0000313" key="14">
    <source>
        <dbReference type="Proteomes" id="UP000682134"/>
    </source>
</evidence>
<dbReference type="PROSITE" id="PS00211">
    <property type="entry name" value="ABC_TRANSPORTER_1"/>
    <property type="match status" value="1"/>
</dbReference>
<evidence type="ECO:0000256" key="7">
    <source>
        <dbReference type="ARBA" id="ARBA00022989"/>
    </source>
</evidence>
<accession>A0A940NGH0</accession>
<evidence type="ECO:0000256" key="6">
    <source>
        <dbReference type="ARBA" id="ARBA00022840"/>
    </source>
</evidence>
<keyword evidence="2" id="KW-0813">Transport</keyword>
<feature type="domain" description="ABC transmembrane type-1" evidence="12">
    <location>
        <begin position="54"/>
        <end position="339"/>
    </location>
</feature>
<evidence type="ECO:0000256" key="4">
    <source>
        <dbReference type="ARBA" id="ARBA00022692"/>
    </source>
</evidence>
<feature type="compositionally biased region" description="Polar residues" evidence="9">
    <location>
        <begin position="1"/>
        <end position="13"/>
    </location>
</feature>
<comment type="caution">
    <text evidence="13">The sequence shown here is derived from an EMBL/GenBank/DDBJ whole genome shotgun (WGS) entry which is preliminary data.</text>
</comment>
<dbReference type="FunFam" id="1.20.1560.10:FF:000011">
    <property type="entry name" value="Multidrug ABC transporter ATP-binding protein"/>
    <property type="match status" value="1"/>
</dbReference>
<dbReference type="InterPro" id="IPR003593">
    <property type="entry name" value="AAA+_ATPase"/>
</dbReference>
<gene>
    <name evidence="13" type="ORF">J5Y03_07195</name>
</gene>
<dbReference type="PROSITE" id="PS50929">
    <property type="entry name" value="ABC_TM1F"/>
    <property type="match status" value="1"/>
</dbReference>
<dbReference type="SUPFAM" id="SSF90123">
    <property type="entry name" value="ABC transporter transmembrane region"/>
    <property type="match status" value="1"/>
</dbReference>
<sequence length="615" mass="68313">MSQASEKNASRENFQPIRVGHGPRGRGPVVKPKDAKKTLIRLWSYFQQQKKQLVLLFLLILVDTLLVLAVPYCIGLAIDAMSLTKGGVNFSKLSLVVIGLGIIYFSDTILTFLQSWFTAEISQKIVFNLRAALFKKLHKIPVSFYDQHTHGEMMSRLSNDVDNISNTISQSTTQFMTGILTIVGSFCMMIWLSPILTVASLITIPLVFTLTKTISKKTKILFKEQQVQLGHINGQIEETISGIEIVKAFNHERKAIEEFEAINTKLRDVGLKAQIWSGFLMPIMNVINNIGFAVVATVGGVLAVKGMITVGVIASFLSYSRQFARPLTDLANIFNLLQSGLAGAERVFEILDEVEEIEDKPNAKVIENLKGEVEFKDVTFGYRQDVNILKGLSFSAKAGSNIAIVGPTGAGKTTIINLLTRFYEITGGSILIDGININEYTRDSLRESFGIVLQDTYLFSGTIKENIQYGKQDATDEEIERAAKLANAAYFIKRLPNGFDTVLSENGGELSQGQKQLLAIARVILANPSILILDEATSSVDTRTELHIQEAMKTIMKGRTSFMIAHRLSTIRDADTILVIDKGRITEMGSHEQLMENKDMYYQMVMNQTKNIEAM</sequence>
<dbReference type="PANTHER" id="PTHR43394:SF1">
    <property type="entry name" value="ATP-BINDING CASSETTE SUB-FAMILY B MEMBER 10, MITOCHONDRIAL"/>
    <property type="match status" value="1"/>
</dbReference>
<keyword evidence="7 10" id="KW-1133">Transmembrane helix</keyword>
<dbReference type="GO" id="GO:0015421">
    <property type="term" value="F:ABC-type oligopeptide transporter activity"/>
    <property type="evidence" value="ECO:0007669"/>
    <property type="project" value="TreeGrafter"/>
</dbReference>
<keyword evidence="14" id="KW-1185">Reference proteome</keyword>
<reference evidence="13" key="1">
    <citation type="submission" date="2021-04" db="EMBL/GenBank/DDBJ databases">
        <title>Genome seq and assembly of Bacillus sp.</title>
        <authorList>
            <person name="Chhetri G."/>
        </authorList>
    </citation>
    <scope>NUCLEOTIDE SEQUENCE</scope>
    <source>
        <strain evidence="13">RG28</strain>
    </source>
</reference>
<keyword evidence="6 13" id="KW-0067">ATP-binding</keyword>
<protein>
    <submittedName>
        <fullName evidence="13">ABC transporter ATP-binding protein</fullName>
    </submittedName>
</protein>
<feature type="transmembrane region" description="Helical" evidence="10">
    <location>
        <begin position="53"/>
        <end position="78"/>
    </location>
</feature>
<dbReference type="GO" id="GO:0005524">
    <property type="term" value="F:ATP binding"/>
    <property type="evidence" value="ECO:0007669"/>
    <property type="project" value="UniProtKB-KW"/>
</dbReference>
<dbReference type="CDD" id="cd18547">
    <property type="entry name" value="ABC_6TM_Tm288_like"/>
    <property type="match status" value="1"/>
</dbReference>
<evidence type="ECO:0000256" key="5">
    <source>
        <dbReference type="ARBA" id="ARBA00022741"/>
    </source>
</evidence>
<feature type="transmembrane region" description="Helical" evidence="10">
    <location>
        <begin position="290"/>
        <end position="317"/>
    </location>
</feature>
<dbReference type="GO" id="GO:0016887">
    <property type="term" value="F:ATP hydrolysis activity"/>
    <property type="evidence" value="ECO:0007669"/>
    <property type="project" value="InterPro"/>
</dbReference>
<keyword evidence="3" id="KW-1003">Cell membrane</keyword>
<evidence type="ECO:0000256" key="9">
    <source>
        <dbReference type="SAM" id="MobiDB-lite"/>
    </source>
</evidence>
<dbReference type="Pfam" id="PF00664">
    <property type="entry name" value="ABC_membrane"/>
    <property type="match status" value="1"/>
</dbReference>
<dbReference type="PANTHER" id="PTHR43394">
    <property type="entry name" value="ATP-DEPENDENT PERMEASE MDL1, MITOCHONDRIAL"/>
    <property type="match status" value="1"/>
</dbReference>
<feature type="domain" description="ABC transporter" evidence="11">
    <location>
        <begin position="373"/>
        <end position="607"/>
    </location>
</feature>
<dbReference type="PROSITE" id="PS50893">
    <property type="entry name" value="ABC_TRANSPORTER_2"/>
    <property type="match status" value="1"/>
</dbReference>
<evidence type="ECO:0000256" key="10">
    <source>
        <dbReference type="SAM" id="Phobius"/>
    </source>
</evidence>
<organism evidence="13 14">
    <name type="scientific">Gottfriedia endophytica</name>
    <dbReference type="NCBI Taxonomy" id="2820819"/>
    <lineage>
        <taxon>Bacteria</taxon>
        <taxon>Bacillati</taxon>
        <taxon>Bacillota</taxon>
        <taxon>Bacilli</taxon>
        <taxon>Bacillales</taxon>
        <taxon>Bacillaceae</taxon>
        <taxon>Gottfriedia</taxon>
    </lineage>
</organism>
<keyword evidence="8 10" id="KW-0472">Membrane</keyword>
<dbReference type="GO" id="GO:0005886">
    <property type="term" value="C:plasma membrane"/>
    <property type="evidence" value="ECO:0007669"/>
    <property type="project" value="UniProtKB-SubCell"/>
</dbReference>
<dbReference type="InterPro" id="IPR036640">
    <property type="entry name" value="ABC1_TM_sf"/>
</dbReference>
<dbReference type="InterPro" id="IPR039421">
    <property type="entry name" value="Type_1_exporter"/>
</dbReference>
<dbReference type="InterPro" id="IPR011527">
    <property type="entry name" value="ABC1_TM_dom"/>
</dbReference>
<dbReference type="InterPro" id="IPR003439">
    <property type="entry name" value="ABC_transporter-like_ATP-bd"/>
</dbReference>
<dbReference type="Proteomes" id="UP000682134">
    <property type="component" value="Unassembled WGS sequence"/>
</dbReference>
<evidence type="ECO:0000259" key="12">
    <source>
        <dbReference type="PROSITE" id="PS50929"/>
    </source>
</evidence>
<evidence type="ECO:0000256" key="8">
    <source>
        <dbReference type="ARBA" id="ARBA00023136"/>
    </source>
</evidence>
<dbReference type="SUPFAM" id="SSF52540">
    <property type="entry name" value="P-loop containing nucleoside triphosphate hydrolases"/>
    <property type="match status" value="1"/>
</dbReference>
<dbReference type="SMART" id="SM00382">
    <property type="entry name" value="AAA"/>
    <property type="match status" value="1"/>
</dbReference>
<dbReference type="RefSeq" id="WP_209404068.1">
    <property type="nucleotide sequence ID" value="NZ_JAGIYQ010000004.1"/>
</dbReference>